<gene>
    <name evidence="1" type="ORF">CURHAP_LOCUS21282</name>
</gene>
<dbReference type="EMBL" id="CAEKDK010000003">
    <property type="protein sequence ID" value="CAB4273493.1"/>
    <property type="molecule type" value="Genomic_DNA"/>
</dbReference>
<protein>
    <submittedName>
        <fullName evidence="1">Uncharacterized protein</fullName>
    </submittedName>
</protein>
<proteinExistence type="predicted"/>
<sequence>MKNGKIVCYIPGPDLRKSLHLLQDRDWQGIAGPKAVSTGQMQSGLNEDEQRLLGTSSSDLWAISYLQQNSPCAGGNHWFVRHLRAYEMKTSNRKIILIIEACPQGYWNLG</sequence>
<accession>A0A6J5UB99</accession>
<evidence type="ECO:0000313" key="1">
    <source>
        <dbReference type="EMBL" id="CAB4273493.1"/>
    </source>
</evidence>
<organism evidence="1 2">
    <name type="scientific">Prunus armeniaca</name>
    <name type="common">Apricot</name>
    <name type="synonym">Armeniaca vulgaris</name>
    <dbReference type="NCBI Taxonomy" id="36596"/>
    <lineage>
        <taxon>Eukaryota</taxon>
        <taxon>Viridiplantae</taxon>
        <taxon>Streptophyta</taxon>
        <taxon>Embryophyta</taxon>
        <taxon>Tracheophyta</taxon>
        <taxon>Spermatophyta</taxon>
        <taxon>Magnoliopsida</taxon>
        <taxon>eudicotyledons</taxon>
        <taxon>Gunneridae</taxon>
        <taxon>Pentapetalae</taxon>
        <taxon>rosids</taxon>
        <taxon>fabids</taxon>
        <taxon>Rosales</taxon>
        <taxon>Rosaceae</taxon>
        <taxon>Amygdaloideae</taxon>
        <taxon>Amygdaleae</taxon>
        <taxon>Prunus</taxon>
    </lineage>
</organism>
<evidence type="ECO:0000313" key="2">
    <source>
        <dbReference type="Proteomes" id="UP000507222"/>
    </source>
</evidence>
<dbReference type="Proteomes" id="UP000507222">
    <property type="component" value="Unassembled WGS sequence"/>
</dbReference>
<reference evidence="1 2" key="1">
    <citation type="submission" date="2020-05" db="EMBL/GenBank/DDBJ databases">
        <authorList>
            <person name="Campoy J."/>
            <person name="Schneeberger K."/>
            <person name="Spophaly S."/>
        </authorList>
    </citation>
    <scope>NUCLEOTIDE SEQUENCE [LARGE SCALE GENOMIC DNA]</scope>
    <source>
        <strain evidence="1">PruArmRojPasFocal</strain>
    </source>
</reference>
<dbReference type="AlphaFoldDB" id="A0A6J5UB99"/>
<name>A0A6J5UB99_PRUAR</name>